<gene>
    <name evidence="2" type="ORF">F0U60_16410</name>
</gene>
<accession>A0ABY9WNY2</accession>
<sequence>MARIVWSMGVGGLVLALLLALWLDRPLEPPQARPPSAELAESSPRAAPSHPAPTASEAPPPTAPPREPPVAVSTPPSGEPLPMPGLAAAPWPLSPRARRKLPEQRLNIVRALRGDYATPLERRDAVLAQFHASGESQEAWTQQARKALETWRSTLEAEVLPVRAEPPRCYAAGCVTHVTFPDAASYEEARRRVPGLKLGDVGPHMQLPAEHLPSGEVVVPWAVLSPERT</sequence>
<feature type="region of interest" description="Disordered" evidence="1">
    <location>
        <begin position="29"/>
        <end position="89"/>
    </location>
</feature>
<keyword evidence="3" id="KW-1185">Reference proteome</keyword>
<organism evidence="2 3">
    <name type="scientific">Archangium minus</name>
    <dbReference type="NCBI Taxonomy" id="83450"/>
    <lineage>
        <taxon>Bacteria</taxon>
        <taxon>Pseudomonadati</taxon>
        <taxon>Myxococcota</taxon>
        <taxon>Myxococcia</taxon>
        <taxon>Myxococcales</taxon>
        <taxon>Cystobacterineae</taxon>
        <taxon>Archangiaceae</taxon>
        <taxon>Archangium</taxon>
    </lineage>
</organism>
<evidence type="ECO:0000256" key="1">
    <source>
        <dbReference type="SAM" id="MobiDB-lite"/>
    </source>
</evidence>
<feature type="compositionally biased region" description="Pro residues" evidence="1">
    <location>
        <begin position="58"/>
        <end position="68"/>
    </location>
</feature>
<protein>
    <submittedName>
        <fullName evidence="2">Uncharacterized protein</fullName>
    </submittedName>
</protein>
<evidence type="ECO:0000313" key="2">
    <source>
        <dbReference type="EMBL" id="WNG45504.1"/>
    </source>
</evidence>
<reference evidence="2 3" key="1">
    <citation type="submission" date="2019-08" db="EMBL/GenBank/DDBJ databases">
        <title>Archangium and Cystobacter genomes.</title>
        <authorList>
            <person name="Chen I.-C.K."/>
            <person name="Wielgoss S."/>
        </authorList>
    </citation>
    <scope>NUCLEOTIDE SEQUENCE [LARGE SCALE GENOMIC DNA]</scope>
    <source>
        <strain evidence="2 3">Cbm 6</strain>
    </source>
</reference>
<dbReference type="EMBL" id="CP043494">
    <property type="protein sequence ID" value="WNG45504.1"/>
    <property type="molecule type" value="Genomic_DNA"/>
</dbReference>
<dbReference type="RefSeq" id="WP_395820456.1">
    <property type="nucleotide sequence ID" value="NZ_CP043494.1"/>
</dbReference>
<proteinExistence type="predicted"/>
<feature type="compositionally biased region" description="Low complexity" evidence="1">
    <location>
        <begin position="40"/>
        <end position="57"/>
    </location>
</feature>
<evidence type="ECO:0000313" key="3">
    <source>
        <dbReference type="Proteomes" id="UP001611383"/>
    </source>
</evidence>
<dbReference type="Proteomes" id="UP001611383">
    <property type="component" value="Chromosome"/>
</dbReference>
<name>A0ABY9WNY2_9BACT</name>